<dbReference type="InterPro" id="IPR056955">
    <property type="entry name" value="ORC-CDC6-like"/>
</dbReference>
<dbReference type="EMBL" id="NJBN01000010">
    <property type="protein sequence ID" value="TKJ38433.1"/>
    <property type="molecule type" value="Genomic_DNA"/>
</dbReference>
<evidence type="ECO:0000313" key="2">
    <source>
        <dbReference type="EMBL" id="TKJ38433.1"/>
    </source>
</evidence>
<sequence>MDTKEIAKLVTFIEENLRASQIAGLSFVDARHFRTRLLSGQNHVVFGRRGAGKTSLVQAIKNTNKHIYVYLNLEDYKDITFPNIVIHVLVELFNSLKEQIRMSIRFWRFRPKVIRVTYRIYQTVKGLKQYIHEPDQETIDVKTTKNENLLLSVSAQRSSMAAGAKGQIGKSKEIIRKLPKNKIDYLRLKLTGYKSLLINIKEIFNDAHIYLVLDDFYFVDKNSQPELVDYFHRITKGTDLFLKLATIKYRTKLYRRPEDKIIGVEIGHDIFEIDMDYTLDNSEELQAFMHQLLSNAIEKSCAHVDIDKMFSGDGFPQLCLASGGVPRDFLWLFVKLANNIVSSDGLIGKTQVNESAIANLGNKLESMKRDSGDEDVILEDYLKRIKRYVYDEKRTNTFLIAKDDLESDDQGRQAIRELVDLRILHLVDHNTSKAPSDGRRYEAYMLDISLYDNARPRKFNQVEPGQTDEKARKDLLRASPLILFDKLREPISVEPSQTTDKVQKDSPQTSSSNSYDKPRKPTSEELQGQLSLSYE</sequence>
<protein>
    <submittedName>
        <fullName evidence="2">Uncharacterized protein</fullName>
    </submittedName>
</protein>
<feature type="region of interest" description="Disordered" evidence="1">
    <location>
        <begin position="489"/>
        <end position="535"/>
    </location>
</feature>
<feature type="compositionally biased region" description="Polar residues" evidence="1">
    <location>
        <begin position="494"/>
        <end position="515"/>
    </location>
</feature>
<dbReference type="Pfam" id="PF24389">
    <property type="entry name" value="ORC-CDC6-like"/>
    <property type="match status" value="1"/>
</dbReference>
<gene>
    <name evidence="2" type="ORF">CEE37_13020</name>
</gene>
<dbReference type="Gene3D" id="3.40.50.300">
    <property type="entry name" value="P-loop containing nucleotide triphosphate hydrolases"/>
    <property type="match status" value="1"/>
</dbReference>
<dbReference type="Proteomes" id="UP000319619">
    <property type="component" value="Unassembled WGS sequence"/>
</dbReference>
<organism evidence="2 3">
    <name type="scientific">candidate division LCP-89 bacterium B3_LCP</name>
    <dbReference type="NCBI Taxonomy" id="2012998"/>
    <lineage>
        <taxon>Bacteria</taxon>
        <taxon>Pseudomonadati</taxon>
        <taxon>Bacteria division LCP-89</taxon>
    </lineage>
</organism>
<evidence type="ECO:0000256" key="1">
    <source>
        <dbReference type="SAM" id="MobiDB-lite"/>
    </source>
</evidence>
<dbReference type="InterPro" id="IPR027417">
    <property type="entry name" value="P-loop_NTPase"/>
</dbReference>
<feature type="compositionally biased region" description="Polar residues" evidence="1">
    <location>
        <begin position="524"/>
        <end position="535"/>
    </location>
</feature>
<name>A0A532UU16_UNCL8</name>
<accession>A0A532UU16</accession>
<comment type="caution">
    <text evidence="2">The sequence shown here is derived from an EMBL/GenBank/DDBJ whole genome shotgun (WGS) entry which is preliminary data.</text>
</comment>
<dbReference type="AlphaFoldDB" id="A0A532UU16"/>
<evidence type="ECO:0000313" key="3">
    <source>
        <dbReference type="Proteomes" id="UP000319619"/>
    </source>
</evidence>
<reference evidence="2 3" key="1">
    <citation type="submission" date="2017-06" db="EMBL/GenBank/DDBJ databases">
        <title>Novel microbial phyla capable of carbon fixation and sulfur reduction in deep-sea sediments.</title>
        <authorList>
            <person name="Huang J."/>
            <person name="Baker B."/>
            <person name="Wang Y."/>
        </authorList>
    </citation>
    <scope>NUCLEOTIDE SEQUENCE [LARGE SCALE GENOMIC DNA]</scope>
    <source>
        <strain evidence="2">B3_LCP</strain>
    </source>
</reference>
<dbReference type="SUPFAM" id="SSF52540">
    <property type="entry name" value="P-loop containing nucleoside triphosphate hydrolases"/>
    <property type="match status" value="1"/>
</dbReference>
<proteinExistence type="predicted"/>